<feature type="compositionally biased region" description="Pro residues" evidence="1">
    <location>
        <begin position="74"/>
        <end position="97"/>
    </location>
</feature>
<dbReference type="AlphaFoldDB" id="A0A1W0VX85"/>
<proteinExistence type="predicted"/>
<feature type="region of interest" description="Disordered" evidence="1">
    <location>
        <begin position="178"/>
        <end position="210"/>
    </location>
</feature>
<feature type="compositionally biased region" description="Polar residues" evidence="1">
    <location>
        <begin position="382"/>
        <end position="391"/>
    </location>
</feature>
<sequence>MKGSEDNLAGGTEGCEESRAPEPSLPPPPAALAAVSAPAPAPAPALRSLSPPLAASPSSPRPCAEARLQDAREPPPPSTSTDGLPPPLGDAGPPPLVEPGSGAPWPPAPPRVVEAGRSLRAAAGAAPTVAPPPPPPPAAAHRPTPISLWRGPLAGRRRRPWQAPYVCAATSHEGFAGPNSVGAAGSGAQGRGRGIRRRQPGAYGREPPPSVRPLFEPGIRLVPECCAFPSGGGLAWCQGTRVGAKEVGSGINRVHNCWCVAYLCGLWRVAPIASATVVGSPPLTPTGGGRDCRRPRHAVAPHRVSRSTCVGGPVQVTVACAGVGGRRRHRRRPRGKLARPTRPSGDSNAATTVEAGGSPMPDLDGAAQVATSSATVAPHTGDPSSSVQTVPPQRGPIVLITKVLAVGPSPSMDALMAEQATSSLSNAAPTSGEVTAPSQPLVPESALRTPPRAGQLDVVCGDETPTPLEAAQCLARFLDEDDMAK</sequence>
<feature type="region of interest" description="Disordered" evidence="1">
    <location>
        <begin position="420"/>
        <end position="450"/>
    </location>
</feature>
<name>A0A1W0VX85_SORBI</name>
<dbReference type="EMBL" id="CM000762">
    <property type="protein sequence ID" value="OQU86721.1"/>
    <property type="molecule type" value="Genomic_DNA"/>
</dbReference>
<accession>A0A1W0VX85</accession>
<dbReference type="Gramene" id="OQU86721">
    <property type="protein sequence ID" value="OQU86721"/>
    <property type="gene ID" value="SORBI_3003G134201"/>
</dbReference>
<feature type="compositionally biased region" description="Low complexity" evidence="1">
    <location>
        <begin position="31"/>
        <end position="66"/>
    </location>
</feature>
<feature type="compositionally biased region" description="Basic residues" evidence="1">
    <location>
        <begin position="325"/>
        <end position="339"/>
    </location>
</feature>
<evidence type="ECO:0000313" key="3">
    <source>
        <dbReference type="Proteomes" id="UP000000768"/>
    </source>
</evidence>
<dbReference type="Proteomes" id="UP000000768">
    <property type="component" value="Chromosome 3"/>
</dbReference>
<keyword evidence="3" id="KW-1185">Reference proteome</keyword>
<evidence type="ECO:0000313" key="2">
    <source>
        <dbReference type="EMBL" id="OQU86721.1"/>
    </source>
</evidence>
<feature type="region of interest" description="Disordered" evidence="1">
    <location>
        <begin position="1"/>
        <end position="146"/>
    </location>
</feature>
<reference evidence="3" key="2">
    <citation type="journal article" date="2018" name="Plant J.">
        <title>The Sorghum bicolor reference genome: improved assembly, gene annotations, a transcriptome atlas, and signatures of genome organization.</title>
        <authorList>
            <person name="McCormick R.F."/>
            <person name="Truong S.K."/>
            <person name="Sreedasyam A."/>
            <person name="Jenkins J."/>
            <person name="Shu S."/>
            <person name="Sims D."/>
            <person name="Kennedy M."/>
            <person name="Amirebrahimi M."/>
            <person name="Weers B.D."/>
            <person name="McKinley B."/>
            <person name="Mattison A."/>
            <person name="Morishige D.T."/>
            <person name="Grimwood J."/>
            <person name="Schmutz J."/>
            <person name="Mullet J.E."/>
        </authorList>
    </citation>
    <scope>NUCLEOTIDE SEQUENCE [LARGE SCALE GENOMIC DNA]</scope>
    <source>
        <strain evidence="3">cv. BTx623</strain>
    </source>
</reference>
<protein>
    <submittedName>
        <fullName evidence="2">Uncharacterized protein</fullName>
    </submittedName>
</protein>
<feature type="compositionally biased region" description="Low complexity" evidence="1">
    <location>
        <begin position="366"/>
        <end position="377"/>
    </location>
</feature>
<feature type="compositionally biased region" description="Pro residues" evidence="1">
    <location>
        <begin position="129"/>
        <end position="138"/>
    </location>
</feature>
<evidence type="ECO:0000256" key="1">
    <source>
        <dbReference type="SAM" id="MobiDB-lite"/>
    </source>
</evidence>
<dbReference type="InParanoid" id="A0A1W0VX85"/>
<feature type="compositionally biased region" description="Polar residues" evidence="1">
    <location>
        <begin position="420"/>
        <end position="438"/>
    </location>
</feature>
<reference evidence="2 3" key="1">
    <citation type="journal article" date="2009" name="Nature">
        <title>The Sorghum bicolor genome and the diversification of grasses.</title>
        <authorList>
            <person name="Paterson A.H."/>
            <person name="Bowers J.E."/>
            <person name="Bruggmann R."/>
            <person name="Dubchak I."/>
            <person name="Grimwood J."/>
            <person name="Gundlach H."/>
            <person name="Haberer G."/>
            <person name="Hellsten U."/>
            <person name="Mitros T."/>
            <person name="Poliakov A."/>
            <person name="Schmutz J."/>
            <person name="Spannagl M."/>
            <person name="Tang H."/>
            <person name="Wang X."/>
            <person name="Wicker T."/>
            <person name="Bharti A.K."/>
            <person name="Chapman J."/>
            <person name="Feltus F.A."/>
            <person name="Gowik U."/>
            <person name="Grigoriev I.V."/>
            <person name="Lyons E."/>
            <person name="Maher C.A."/>
            <person name="Martis M."/>
            <person name="Narechania A."/>
            <person name="Otillar R.P."/>
            <person name="Penning B.W."/>
            <person name="Salamov A.A."/>
            <person name="Wang Y."/>
            <person name="Zhang L."/>
            <person name="Carpita N.C."/>
            <person name="Freeling M."/>
            <person name="Gingle A.R."/>
            <person name="Hash C.T."/>
            <person name="Keller B."/>
            <person name="Klein P."/>
            <person name="Kresovich S."/>
            <person name="McCann M.C."/>
            <person name="Ming R."/>
            <person name="Peterson D.G."/>
            <person name="Mehboob-ur-Rahman"/>
            <person name="Ware D."/>
            <person name="Westhoff P."/>
            <person name="Mayer K.F."/>
            <person name="Messing J."/>
            <person name="Rokhsar D.S."/>
        </authorList>
    </citation>
    <scope>NUCLEOTIDE SEQUENCE [LARGE SCALE GENOMIC DNA]</scope>
    <source>
        <strain evidence="3">cv. BTx623</strain>
    </source>
</reference>
<organism evidence="2 3">
    <name type="scientific">Sorghum bicolor</name>
    <name type="common">Sorghum</name>
    <name type="synonym">Sorghum vulgare</name>
    <dbReference type="NCBI Taxonomy" id="4558"/>
    <lineage>
        <taxon>Eukaryota</taxon>
        <taxon>Viridiplantae</taxon>
        <taxon>Streptophyta</taxon>
        <taxon>Embryophyta</taxon>
        <taxon>Tracheophyta</taxon>
        <taxon>Spermatophyta</taxon>
        <taxon>Magnoliopsida</taxon>
        <taxon>Liliopsida</taxon>
        <taxon>Poales</taxon>
        <taxon>Poaceae</taxon>
        <taxon>PACMAD clade</taxon>
        <taxon>Panicoideae</taxon>
        <taxon>Andropogonodae</taxon>
        <taxon>Andropogoneae</taxon>
        <taxon>Sorghinae</taxon>
        <taxon>Sorghum</taxon>
    </lineage>
</organism>
<feature type="compositionally biased region" description="Low complexity" evidence="1">
    <location>
        <begin position="115"/>
        <end position="128"/>
    </location>
</feature>
<gene>
    <name evidence="2" type="ORF">SORBI_3003G134201</name>
</gene>
<feature type="region of interest" description="Disordered" evidence="1">
    <location>
        <begin position="322"/>
        <end position="393"/>
    </location>
</feature>